<dbReference type="AlphaFoldDB" id="A0AAV7FBS0"/>
<dbReference type="SUPFAM" id="SSF88659">
    <property type="entry name" value="Sigma3 and sigma4 domains of RNA polymerase sigma factors"/>
    <property type="match status" value="2"/>
</dbReference>
<dbReference type="GO" id="GO:0016987">
    <property type="term" value="F:sigma factor activity"/>
    <property type="evidence" value="ECO:0007669"/>
    <property type="project" value="UniProtKB-KW"/>
</dbReference>
<sequence length="451" mass="50041">MYSRSATSLLGPAKDRSGWKKEAVMAMCASSNCYPTLPSVSLYAIASKSSISIQTVQSPAPSSSLGSEESVTVAAASPAVGLASAAAKAGDDAASSALALSEKAFIREFQSEGTVEVPSWRRRRKKKRRGLAMESSDDEIIGRPLLGCCTRSSYLSSREEAECSLYLKEGARLEATRNRIRDASNCNPTMSQWAQAAGMKKRTLEKLLWRVRECKDRITRSYKRLVVSIATPYLGRGLTLNDLIQEGCIGLLRGAERFDHSKGNKLSTYVYWWIKQAIVRAIATKSRIVRLPGSMHGPVAQVLEANALLRARLGREPTPQEIAEMVDMSITSVKLVIEKTRFPLSLDQSMSNRGSITAKEIIPGPEELTPEAMTTRRFMKTQIGRLLETLTEREETVVRLYFGLNGETAKSFEEIGRLLNLSRERVRQIYYIALTKLRQSIAIDDLRVYIT</sequence>
<dbReference type="SUPFAM" id="SSF88946">
    <property type="entry name" value="Sigma2 domain of RNA polymerase sigma factors"/>
    <property type="match status" value="1"/>
</dbReference>
<evidence type="ECO:0000256" key="3">
    <source>
        <dbReference type="ARBA" id="ARBA00023082"/>
    </source>
</evidence>
<keyword evidence="2" id="KW-0805">Transcription regulation</keyword>
<organism evidence="7 8">
    <name type="scientific">Aristolochia fimbriata</name>
    <name type="common">White veined hardy Dutchman's pipe vine</name>
    <dbReference type="NCBI Taxonomy" id="158543"/>
    <lineage>
        <taxon>Eukaryota</taxon>
        <taxon>Viridiplantae</taxon>
        <taxon>Streptophyta</taxon>
        <taxon>Embryophyta</taxon>
        <taxon>Tracheophyta</taxon>
        <taxon>Spermatophyta</taxon>
        <taxon>Magnoliopsida</taxon>
        <taxon>Magnoliidae</taxon>
        <taxon>Piperales</taxon>
        <taxon>Aristolochiaceae</taxon>
        <taxon>Aristolochia</taxon>
    </lineage>
</organism>
<dbReference type="EMBL" id="JAINDJ010000002">
    <property type="protein sequence ID" value="KAG9458004.1"/>
    <property type="molecule type" value="Genomic_DNA"/>
</dbReference>
<evidence type="ECO:0000259" key="6">
    <source>
        <dbReference type="PROSITE" id="PS00715"/>
    </source>
</evidence>
<dbReference type="Pfam" id="PF04542">
    <property type="entry name" value="Sigma70_r2"/>
    <property type="match status" value="1"/>
</dbReference>
<dbReference type="CDD" id="cd06171">
    <property type="entry name" value="Sigma70_r4"/>
    <property type="match status" value="1"/>
</dbReference>
<keyword evidence="5" id="KW-0804">Transcription</keyword>
<dbReference type="GO" id="GO:0006352">
    <property type="term" value="P:DNA-templated transcription initiation"/>
    <property type="evidence" value="ECO:0007669"/>
    <property type="project" value="InterPro"/>
</dbReference>
<dbReference type="GO" id="GO:0003677">
    <property type="term" value="F:DNA binding"/>
    <property type="evidence" value="ECO:0007669"/>
    <property type="project" value="UniProtKB-KW"/>
</dbReference>
<dbReference type="PROSITE" id="PS00715">
    <property type="entry name" value="SIGMA70_1"/>
    <property type="match status" value="1"/>
</dbReference>
<dbReference type="Pfam" id="PF04545">
    <property type="entry name" value="Sigma70_r4"/>
    <property type="match status" value="1"/>
</dbReference>
<dbReference type="NCBIfam" id="TIGR02937">
    <property type="entry name" value="sigma70-ECF"/>
    <property type="match status" value="1"/>
</dbReference>
<proteinExistence type="inferred from homology"/>
<dbReference type="PANTHER" id="PTHR30603:SF47">
    <property type="entry name" value="RNA POLYMERASE SIGMA FACTOR SIGD, CHLOROPLASTIC"/>
    <property type="match status" value="1"/>
</dbReference>
<protein>
    <recommendedName>
        <fullName evidence="6">RNA polymerase sigma-70 domain-containing protein</fullName>
    </recommendedName>
</protein>
<reference evidence="7 8" key="1">
    <citation type="submission" date="2021-07" db="EMBL/GenBank/DDBJ databases">
        <title>The Aristolochia fimbriata genome: insights into angiosperm evolution, floral development and chemical biosynthesis.</title>
        <authorList>
            <person name="Jiao Y."/>
        </authorList>
    </citation>
    <scope>NUCLEOTIDE SEQUENCE [LARGE SCALE GENOMIC DNA]</scope>
    <source>
        <strain evidence="7">IBCAS-2021</strain>
        <tissue evidence="7">Leaf</tissue>
    </source>
</reference>
<dbReference type="InterPro" id="IPR007624">
    <property type="entry name" value="RNA_pol_sigma70_r3"/>
</dbReference>
<dbReference type="PANTHER" id="PTHR30603">
    <property type="entry name" value="RNA POLYMERASE SIGMA FACTOR RPO"/>
    <property type="match status" value="1"/>
</dbReference>
<dbReference type="InterPro" id="IPR014284">
    <property type="entry name" value="RNA_pol_sigma-70_dom"/>
</dbReference>
<dbReference type="InterPro" id="IPR007630">
    <property type="entry name" value="RNA_pol_sigma70_r4"/>
</dbReference>
<keyword evidence="3" id="KW-0731">Sigma factor</keyword>
<dbReference type="InterPro" id="IPR050239">
    <property type="entry name" value="Sigma-70_RNA_pol_init_factors"/>
</dbReference>
<evidence type="ECO:0000313" key="8">
    <source>
        <dbReference type="Proteomes" id="UP000825729"/>
    </source>
</evidence>
<name>A0AAV7FBS0_ARIFI</name>
<dbReference type="PRINTS" id="PR00046">
    <property type="entry name" value="SIGMA70FCT"/>
</dbReference>
<comment type="caution">
    <text evidence="7">The sequence shown here is derived from an EMBL/GenBank/DDBJ whole genome shotgun (WGS) entry which is preliminary data.</text>
</comment>
<keyword evidence="4" id="KW-0238">DNA-binding</keyword>
<keyword evidence="8" id="KW-1185">Reference proteome</keyword>
<dbReference type="InterPro" id="IPR013324">
    <property type="entry name" value="RNA_pol_sigma_r3/r4-like"/>
</dbReference>
<gene>
    <name evidence="7" type="ORF">H6P81_002512</name>
</gene>
<dbReference type="Pfam" id="PF04539">
    <property type="entry name" value="Sigma70_r3"/>
    <property type="match status" value="1"/>
</dbReference>
<evidence type="ECO:0000256" key="4">
    <source>
        <dbReference type="ARBA" id="ARBA00023125"/>
    </source>
</evidence>
<comment type="similarity">
    <text evidence="1">Belongs to the sigma-70 factor family.</text>
</comment>
<dbReference type="InterPro" id="IPR013325">
    <property type="entry name" value="RNA_pol_sigma_r2"/>
</dbReference>
<accession>A0AAV7FBS0</accession>
<dbReference type="InterPro" id="IPR000943">
    <property type="entry name" value="RNA_pol_sigma70"/>
</dbReference>
<evidence type="ECO:0000313" key="7">
    <source>
        <dbReference type="EMBL" id="KAG9458004.1"/>
    </source>
</evidence>
<evidence type="ECO:0000256" key="2">
    <source>
        <dbReference type="ARBA" id="ARBA00023015"/>
    </source>
</evidence>
<dbReference type="Gene3D" id="1.10.601.10">
    <property type="entry name" value="RNA Polymerase Primary Sigma Factor"/>
    <property type="match status" value="1"/>
</dbReference>
<dbReference type="InterPro" id="IPR036388">
    <property type="entry name" value="WH-like_DNA-bd_sf"/>
</dbReference>
<evidence type="ECO:0000256" key="1">
    <source>
        <dbReference type="ARBA" id="ARBA00007788"/>
    </source>
</evidence>
<dbReference type="Gene3D" id="1.10.10.10">
    <property type="entry name" value="Winged helix-like DNA-binding domain superfamily/Winged helix DNA-binding domain"/>
    <property type="match status" value="2"/>
</dbReference>
<feature type="domain" description="RNA polymerase sigma-70" evidence="6">
    <location>
        <begin position="242"/>
        <end position="255"/>
    </location>
</feature>
<evidence type="ECO:0000256" key="5">
    <source>
        <dbReference type="ARBA" id="ARBA00023163"/>
    </source>
</evidence>
<dbReference type="Proteomes" id="UP000825729">
    <property type="component" value="Unassembled WGS sequence"/>
</dbReference>
<dbReference type="InterPro" id="IPR007627">
    <property type="entry name" value="RNA_pol_sigma70_r2"/>
</dbReference>